<accession>A0A1V9GYI6</accession>
<proteinExistence type="predicted"/>
<dbReference type="RefSeq" id="WP_057678444.1">
    <property type="nucleotide sequence ID" value="NZ_CP041380.1"/>
</dbReference>
<dbReference type="AlphaFoldDB" id="A0A1V9GYI6"/>
<dbReference type="EMBL" id="JPYI02000093">
    <property type="protein sequence ID" value="OQP75472.1"/>
    <property type="molecule type" value="Genomic_DNA"/>
</dbReference>
<dbReference type="Gene3D" id="1.50.10.140">
    <property type="match status" value="1"/>
</dbReference>
<dbReference type="InterPro" id="IPR016883">
    <property type="entry name" value="UCP028431"/>
</dbReference>
<feature type="region of interest" description="Disordered" evidence="1">
    <location>
        <begin position="491"/>
        <end position="539"/>
    </location>
</feature>
<dbReference type="PROSITE" id="PS51257">
    <property type="entry name" value="PROKAR_LIPOPROTEIN"/>
    <property type="match status" value="1"/>
</dbReference>
<dbReference type="GeneID" id="93991575"/>
<evidence type="ECO:0000313" key="3">
    <source>
        <dbReference type="EMBL" id="OQP75472.1"/>
    </source>
</evidence>
<feature type="domain" description="Glycoamylase-like" evidence="2">
    <location>
        <begin position="231"/>
        <end position="478"/>
    </location>
</feature>
<organism evidence="3 4">
    <name type="scientific">Xanthomonas phaseoli pv. dieffenbachiae</name>
    <dbReference type="NCBI Taxonomy" id="92828"/>
    <lineage>
        <taxon>Bacteria</taxon>
        <taxon>Pseudomonadati</taxon>
        <taxon>Pseudomonadota</taxon>
        <taxon>Gammaproteobacteria</taxon>
        <taxon>Lysobacterales</taxon>
        <taxon>Lysobacteraceae</taxon>
        <taxon>Xanthomonas</taxon>
    </lineage>
</organism>
<name>A0A1V9GYI6_9XANT</name>
<reference evidence="3 4" key="1">
    <citation type="journal article" date="2016" name="Plant Pathol.">
        <title>Genetic characterization of strains named as Xanthomonas axonopodis pv. dieffenbachiae leads to a taxonomic revision of the X. axonopodis species complex.</title>
        <authorList>
            <person name="Constantin E.C."/>
            <person name="Cleenwerck I."/>
            <person name="Maes M."/>
            <person name="Baeyen S."/>
            <person name="Van Malderghem C."/>
            <person name="De Vos P."/>
            <person name="Cottyn B."/>
        </authorList>
    </citation>
    <scope>NUCLEOTIDE SEQUENCE [LARGE SCALE GENOMIC DNA]</scope>
    <source>
        <strain evidence="3 4">LMG 25940</strain>
    </source>
</reference>
<dbReference type="Pfam" id="PF10091">
    <property type="entry name" value="Glycoamylase"/>
    <property type="match status" value="1"/>
</dbReference>
<comment type="caution">
    <text evidence="3">The sequence shown here is derived from an EMBL/GenBank/DDBJ whole genome shotgun (WGS) entry which is preliminary data.</text>
</comment>
<evidence type="ECO:0000313" key="4">
    <source>
        <dbReference type="Proteomes" id="UP000050546"/>
    </source>
</evidence>
<dbReference type="PIRSF" id="PIRSF028431">
    <property type="entry name" value="UCP028431"/>
    <property type="match status" value="1"/>
</dbReference>
<reference evidence="4" key="2">
    <citation type="journal article" date="2017" name="Plant Pathol.">
        <title>Pathogenicity and virulence gene content of Xanthomonas strains infecting Araceae, formerly known as Xanthomonas axonopodis pv. dieffenbachiae.</title>
        <authorList>
            <person name="Constantin E.C."/>
            <person name="Haegeman A."/>
            <person name="Van Vaerenbergh J."/>
            <person name="Baeyen S."/>
            <person name="Van Malderghem C."/>
            <person name="Maes M."/>
            <person name="Cottyn B."/>
        </authorList>
    </citation>
    <scope>NUCLEOTIDE SEQUENCE [LARGE SCALE GENOMIC DNA]</scope>
    <source>
        <strain evidence="4">LMG 25940</strain>
    </source>
</reference>
<sequence length="539" mass="61531">MDRGNTSRWLTIPLLLGALVLASCKQAEEPKVAQKKAPVKVILVEAQLPPKPVKPPLPPLFSDIERRTFQFFWDTTNEVNGLSPDRFPSRPFASIASVGFALTAYPIGIENGWVSRNQAIDRTLTTLKFFRDAPMGPQKTGRAGYKGFYYHFLDMQQGNRYDSWVELSSVDTALLMMGVLFTQSYYDGDDPREKEIRQIADTLYKRVDWRWLQQRAPLISMGWFPESGFINHDWMGYNEAMMLYILALGSPTHGVDPDAWTSWTRTYNNDWGVYQGQEYLSFGPLFGHQYSHVWIDFRDIQDQYMRERGIDYFLNSRRATLAQRDYAIDNPMKWKDYGENVWGLTASDGPQNTSQEYRGEQRQFRHYSSRGAGLRENFDDGTIAPTAAISSIVFAPEVVIPATQEMHKRYGDFLYSSYGFLDSFNPSFNYDIPIKTGRMVPDRGWVASDYIAIDQGPILTMIANYQDEFVWNVMKKNPYIRAGLERAGFTGGWLTPEGEPQPAPQKDEQKAAARALGMAESRAAAAQAQQDPSQRQKPE</sequence>
<dbReference type="InterPro" id="IPR019282">
    <property type="entry name" value="Glycoamylase-like_cons_dom"/>
</dbReference>
<dbReference type="Proteomes" id="UP000050546">
    <property type="component" value="Unassembled WGS sequence"/>
</dbReference>
<evidence type="ECO:0000256" key="1">
    <source>
        <dbReference type="SAM" id="MobiDB-lite"/>
    </source>
</evidence>
<dbReference type="STRING" id="1437877.GCA_001564415_03057"/>
<evidence type="ECO:0000259" key="2">
    <source>
        <dbReference type="Pfam" id="PF10091"/>
    </source>
</evidence>
<gene>
    <name evidence="3" type="ORF">IM53_017515</name>
</gene>
<protein>
    <recommendedName>
        <fullName evidence="2">Glycoamylase-like domain-containing protein</fullName>
    </recommendedName>
</protein>